<feature type="compositionally biased region" description="Polar residues" evidence="1">
    <location>
        <begin position="282"/>
        <end position="293"/>
    </location>
</feature>
<sequence>MKSYSVELQILICRIKRQNRNRLIRAESPKRCSGSFGFRLQFDCLLHANGSSSENIDDEGGPNGSYDSSEVSDNEVASEPDEVNSPTNNGRSSHADETNSVDGDQNVNYDLSASTTETEREEDGPNAENVASVDEYFDDSEGAGDADNAECADEGNDAKMEGGAESGGANRPDDSGGDNNLDGEIEDDGSIRADGDDIRSQSKETLQSVLESQTIHLKCTVDRNKIKGDCSPDCECSRGPTTSLKEGVEEEPVQVFQQPDDNLSQDEESDFNEPSRDENEKNSQYLFLNKRQT</sequence>
<proteinExistence type="predicted"/>
<evidence type="ECO:0000256" key="1">
    <source>
        <dbReference type="SAM" id="MobiDB-lite"/>
    </source>
</evidence>
<dbReference type="Proteomes" id="UP000792457">
    <property type="component" value="Unassembled WGS sequence"/>
</dbReference>
<dbReference type="EMBL" id="KZ308831">
    <property type="protein sequence ID" value="KAG8234603.1"/>
    <property type="molecule type" value="Genomic_DNA"/>
</dbReference>
<gene>
    <name evidence="2" type="ORF">J437_LFUL017106</name>
</gene>
<feature type="compositionally biased region" description="Polar residues" evidence="1">
    <location>
        <begin position="84"/>
        <end position="116"/>
    </location>
</feature>
<feature type="compositionally biased region" description="Acidic residues" evidence="1">
    <location>
        <begin position="135"/>
        <end position="155"/>
    </location>
</feature>
<dbReference type="AlphaFoldDB" id="A0A8K0P749"/>
<reference evidence="2" key="2">
    <citation type="submission" date="2017-10" db="EMBL/GenBank/DDBJ databases">
        <title>Ladona fulva Genome sequencing and assembly.</title>
        <authorList>
            <person name="Murali S."/>
            <person name="Richards S."/>
            <person name="Bandaranaike D."/>
            <person name="Bellair M."/>
            <person name="Blankenburg K."/>
            <person name="Chao H."/>
            <person name="Dinh H."/>
            <person name="Doddapaneni H."/>
            <person name="Dugan-Rocha S."/>
            <person name="Elkadiri S."/>
            <person name="Gnanaolivu R."/>
            <person name="Hernandez B."/>
            <person name="Skinner E."/>
            <person name="Javaid M."/>
            <person name="Lee S."/>
            <person name="Li M."/>
            <person name="Ming W."/>
            <person name="Munidasa M."/>
            <person name="Muniz J."/>
            <person name="Nguyen L."/>
            <person name="Hughes D."/>
            <person name="Osuji N."/>
            <person name="Pu L.-L."/>
            <person name="Puazo M."/>
            <person name="Qu C."/>
            <person name="Quiroz J."/>
            <person name="Raj R."/>
            <person name="Weissenberger G."/>
            <person name="Xin Y."/>
            <person name="Zou X."/>
            <person name="Han Y."/>
            <person name="Worley K."/>
            <person name="Muzny D."/>
            <person name="Gibbs R."/>
        </authorList>
    </citation>
    <scope>NUCLEOTIDE SEQUENCE</scope>
    <source>
        <strain evidence="2">Sampled in the wild</strain>
    </source>
</reference>
<reference evidence="2" key="1">
    <citation type="submission" date="2013-04" db="EMBL/GenBank/DDBJ databases">
        <authorList>
            <person name="Qu J."/>
            <person name="Murali S.C."/>
            <person name="Bandaranaike D."/>
            <person name="Bellair M."/>
            <person name="Blankenburg K."/>
            <person name="Chao H."/>
            <person name="Dinh H."/>
            <person name="Doddapaneni H."/>
            <person name="Downs B."/>
            <person name="Dugan-Rocha S."/>
            <person name="Elkadiri S."/>
            <person name="Gnanaolivu R.D."/>
            <person name="Hernandez B."/>
            <person name="Javaid M."/>
            <person name="Jayaseelan J.C."/>
            <person name="Lee S."/>
            <person name="Li M."/>
            <person name="Ming W."/>
            <person name="Munidasa M."/>
            <person name="Muniz J."/>
            <person name="Nguyen L."/>
            <person name="Ongeri F."/>
            <person name="Osuji N."/>
            <person name="Pu L.-L."/>
            <person name="Puazo M."/>
            <person name="Qu C."/>
            <person name="Quiroz J."/>
            <person name="Raj R."/>
            <person name="Weissenberger G."/>
            <person name="Xin Y."/>
            <person name="Zou X."/>
            <person name="Han Y."/>
            <person name="Richards S."/>
            <person name="Worley K."/>
            <person name="Muzny D."/>
            <person name="Gibbs R."/>
        </authorList>
    </citation>
    <scope>NUCLEOTIDE SEQUENCE</scope>
    <source>
        <strain evidence="2">Sampled in the wild</strain>
    </source>
</reference>
<protein>
    <submittedName>
        <fullName evidence="2">Uncharacterized protein</fullName>
    </submittedName>
</protein>
<keyword evidence="3" id="KW-1185">Reference proteome</keyword>
<feature type="compositionally biased region" description="Basic and acidic residues" evidence="1">
    <location>
        <begin position="189"/>
        <end position="202"/>
    </location>
</feature>
<feature type="region of interest" description="Disordered" evidence="1">
    <location>
        <begin position="52"/>
        <end position="206"/>
    </location>
</feature>
<feature type="compositionally biased region" description="Acidic residues" evidence="1">
    <location>
        <begin position="70"/>
        <end position="82"/>
    </location>
</feature>
<accession>A0A8K0P749</accession>
<feature type="region of interest" description="Disordered" evidence="1">
    <location>
        <begin position="221"/>
        <end position="293"/>
    </location>
</feature>
<evidence type="ECO:0000313" key="3">
    <source>
        <dbReference type="Proteomes" id="UP000792457"/>
    </source>
</evidence>
<feature type="compositionally biased region" description="Basic and acidic residues" evidence="1">
    <location>
        <begin position="221"/>
        <end position="230"/>
    </location>
</feature>
<evidence type="ECO:0000313" key="2">
    <source>
        <dbReference type="EMBL" id="KAG8234603.1"/>
    </source>
</evidence>
<name>A0A8K0P749_LADFU</name>
<comment type="caution">
    <text evidence="2">The sequence shown here is derived from an EMBL/GenBank/DDBJ whole genome shotgun (WGS) entry which is preliminary data.</text>
</comment>
<organism evidence="2 3">
    <name type="scientific">Ladona fulva</name>
    <name type="common">Scarce chaser dragonfly</name>
    <name type="synonym">Libellula fulva</name>
    <dbReference type="NCBI Taxonomy" id="123851"/>
    <lineage>
        <taxon>Eukaryota</taxon>
        <taxon>Metazoa</taxon>
        <taxon>Ecdysozoa</taxon>
        <taxon>Arthropoda</taxon>
        <taxon>Hexapoda</taxon>
        <taxon>Insecta</taxon>
        <taxon>Pterygota</taxon>
        <taxon>Palaeoptera</taxon>
        <taxon>Odonata</taxon>
        <taxon>Epiprocta</taxon>
        <taxon>Anisoptera</taxon>
        <taxon>Libelluloidea</taxon>
        <taxon>Libellulidae</taxon>
        <taxon>Ladona</taxon>
    </lineage>
</organism>